<dbReference type="EnsemblMetazoa" id="ISCW004721-RA">
    <property type="protein sequence ID" value="ISCW004721-PA"/>
    <property type="gene ID" value="ISCW004721"/>
</dbReference>
<dbReference type="PaxDb" id="6945-B7PIA1"/>
<dbReference type="GO" id="GO:0042409">
    <property type="term" value="F:caffeoyl-CoA O-methyltransferase activity"/>
    <property type="evidence" value="ECO:0007669"/>
    <property type="project" value="UniProtKB-EC"/>
</dbReference>
<feature type="non-terminal residue" evidence="5">
    <location>
        <position position="1"/>
    </location>
</feature>
<dbReference type="PANTHER" id="PTHR10509">
    <property type="entry name" value="O-METHYLTRANSFERASE-RELATED"/>
    <property type="match status" value="1"/>
</dbReference>
<dbReference type="EMBL" id="ABJB010304871">
    <property type="status" value="NOT_ANNOTATED_CDS"/>
    <property type="molecule type" value="Genomic_DNA"/>
</dbReference>
<reference evidence="6" key="2">
    <citation type="submission" date="2020-05" db="UniProtKB">
        <authorList>
            <consortium name="EnsemblMetazoa"/>
        </authorList>
    </citation>
    <scope>IDENTIFICATION</scope>
    <source>
        <strain evidence="6">wikel</strain>
    </source>
</reference>
<comment type="similarity">
    <text evidence="4">Belongs to the class I-like SAM-binding methyltransferase superfamily. Cation-dependent O-methyltransferase family.</text>
</comment>
<dbReference type="VEuPathDB" id="VectorBase:ISCI004721"/>
<gene>
    <name evidence="5" type="ORF">IscW_ISCW004721</name>
</gene>
<dbReference type="InterPro" id="IPR029063">
    <property type="entry name" value="SAM-dependent_MTases_sf"/>
</dbReference>
<evidence type="ECO:0000256" key="2">
    <source>
        <dbReference type="ARBA" id="ARBA00022679"/>
    </source>
</evidence>
<feature type="non-terminal residue" evidence="5">
    <location>
        <position position="44"/>
    </location>
</feature>
<name>B7PIA1_IXOSC</name>
<dbReference type="SUPFAM" id="SSF53335">
    <property type="entry name" value="S-adenosyl-L-methionine-dependent methyltransferases"/>
    <property type="match status" value="1"/>
</dbReference>
<dbReference type="InterPro" id="IPR050362">
    <property type="entry name" value="Cation-dep_OMT"/>
</dbReference>
<protein>
    <submittedName>
        <fullName evidence="5 6">O-methyltransferase, putative</fullName>
        <ecNumber evidence="5">2.1.1.104</ecNumber>
    </submittedName>
</protein>
<keyword evidence="1 5" id="KW-0489">Methyltransferase</keyword>
<evidence type="ECO:0000313" key="6">
    <source>
        <dbReference type="EnsemblMetazoa" id="ISCW004721-PA"/>
    </source>
</evidence>
<evidence type="ECO:0000256" key="3">
    <source>
        <dbReference type="ARBA" id="ARBA00022691"/>
    </source>
</evidence>
<keyword evidence="7" id="KW-1185">Reference proteome</keyword>
<dbReference type="AlphaFoldDB" id="B7PIA1"/>
<dbReference type="PROSITE" id="PS51682">
    <property type="entry name" value="SAM_OMT_I"/>
    <property type="match status" value="1"/>
</dbReference>
<keyword evidence="3" id="KW-0949">S-adenosyl-L-methionine</keyword>
<dbReference type="Gene3D" id="3.40.50.150">
    <property type="entry name" value="Vaccinia Virus protein VP39"/>
    <property type="match status" value="1"/>
</dbReference>
<dbReference type="EC" id="2.1.1.104" evidence="5"/>
<evidence type="ECO:0000313" key="5">
    <source>
        <dbReference type="EMBL" id="EEC06323.1"/>
    </source>
</evidence>
<evidence type="ECO:0000313" key="7">
    <source>
        <dbReference type="Proteomes" id="UP000001555"/>
    </source>
</evidence>
<reference evidence="5 7" key="1">
    <citation type="submission" date="2008-03" db="EMBL/GenBank/DDBJ databases">
        <title>Annotation of Ixodes scapularis.</title>
        <authorList>
            <consortium name="Ixodes scapularis Genome Project Consortium"/>
            <person name="Caler E."/>
            <person name="Hannick L.I."/>
            <person name="Bidwell S."/>
            <person name="Joardar V."/>
            <person name="Thiagarajan M."/>
            <person name="Amedeo P."/>
            <person name="Galinsky K.J."/>
            <person name="Schobel S."/>
            <person name="Inman J."/>
            <person name="Hostetler J."/>
            <person name="Miller J."/>
            <person name="Hammond M."/>
            <person name="Megy K."/>
            <person name="Lawson D."/>
            <person name="Kodira C."/>
            <person name="Sutton G."/>
            <person name="Meyer J."/>
            <person name="Hill C.A."/>
            <person name="Birren B."/>
            <person name="Nene V."/>
            <person name="Collins F."/>
            <person name="Alarcon-Chaidez F."/>
            <person name="Wikel S."/>
            <person name="Strausberg R."/>
        </authorList>
    </citation>
    <scope>NUCLEOTIDE SEQUENCE [LARGE SCALE GENOMIC DNA]</scope>
    <source>
        <strain evidence="7">Wikel</strain>
        <strain evidence="5">Wikel colony</strain>
    </source>
</reference>
<organism>
    <name type="scientific">Ixodes scapularis</name>
    <name type="common">Black-legged tick</name>
    <name type="synonym">Deer tick</name>
    <dbReference type="NCBI Taxonomy" id="6945"/>
    <lineage>
        <taxon>Eukaryota</taxon>
        <taxon>Metazoa</taxon>
        <taxon>Ecdysozoa</taxon>
        <taxon>Arthropoda</taxon>
        <taxon>Chelicerata</taxon>
        <taxon>Arachnida</taxon>
        <taxon>Acari</taxon>
        <taxon>Parasitiformes</taxon>
        <taxon>Ixodida</taxon>
        <taxon>Ixodoidea</taxon>
        <taxon>Ixodidae</taxon>
        <taxon>Ixodinae</taxon>
        <taxon>Ixodes</taxon>
    </lineage>
</organism>
<dbReference type="GO" id="GO:0032259">
    <property type="term" value="P:methylation"/>
    <property type="evidence" value="ECO:0007669"/>
    <property type="project" value="UniProtKB-KW"/>
</dbReference>
<dbReference type="InterPro" id="IPR002935">
    <property type="entry name" value="SAM_O-MeTrfase"/>
</dbReference>
<evidence type="ECO:0000256" key="1">
    <source>
        <dbReference type="ARBA" id="ARBA00022603"/>
    </source>
</evidence>
<accession>B7PIA1</accession>
<dbReference type="Proteomes" id="UP000001555">
    <property type="component" value="Unassembled WGS sequence"/>
</dbReference>
<keyword evidence="2 5" id="KW-0808">Transferase</keyword>
<dbReference type="Pfam" id="PF01596">
    <property type="entry name" value="Methyltransf_3"/>
    <property type="match status" value="1"/>
</dbReference>
<dbReference type="EMBL" id="DS717922">
    <property type="protein sequence ID" value="EEC06323.1"/>
    <property type="molecule type" value="Genomic_DNA"/>
</dbReference>
<dbReference type="PANTHER" id="PTHR10509:SF93">
    <property type="entry name" value="CATECHOL O-METHYLTRANSFERASE DOMAIN-CONTAINING PROTEIN 1"/>
    <property type="match status" value="1"/>
</dbReference>
<dbReference type="VEuPathDB" id="VectorBase:ISCW004721"/>
<dbReference type="STRING" id="6945.B7PIA1"/>
<dbReference type="HOGENOM" id="CLU_3227372_0_0_1"/>
<evidence type="ECO:0000256" key="4">
    <source>
        <dbReference type="ARBA" id="ARBA00023453"/>
    </source>
</evidence>
<sequence length="44" mass="5045">ELIAEGQAGTFDFAFIDADKDNYDDYYEKCLQLVRRNGIIALDN</sequence>
<proteinExistence type="inferred from homology"/>